<proteinExistence type="predicted"/>
<dbReference type="RefSeq" id="XP_001417894.1">
    <property type="nucleotide sequence ID" value="XM_001417857.1"/>
</dbReference>
<gene>
    <name evidence="2" type="ORF">OSTLU_15263</name>
</gene>
<dbReference type="Proteomes" id="UP000001568">
    <property type="component" value="Chromosome 5"/>
</dbReference>
<dbReference type="CDD" id="cd00102">
    <property type="entry name" value="IPT"/>
    <property type="match status" value="1"/>
</dbReference>
<name>A4RWW5_OSTLU</name>
<evidence type="ECO:0000259" key="1">
    <source>
        <dbReference type="SMART" id="SM00429"/>
    </source>
</evidence>
<organism evidence="2 3">
    <name type="scientific">Ostreococcus lucimarinus (strain CCE9901)</name>
    <dbReference type="NCBI Taxonomy" id="436017"/>
    <lineage>
        <taxon>Eukaryota</taxon>
        <taxon>Viridiplantae</taxon>
        <taxon>Chlorophyta</taxon>
        <taxon>Mamiellophyceae</taxon>
        <taxon>Mamiellales</taxon>
        <taxon>Bathycoccaceae</taxon>
        <taxon>Ostreococcus</taxon>
    </lineage>
</organism>
<dbReference type="SMART" id="SM00429">
    <property type="entry name" value="IPT"/>
    <property type="match status" value="1"/>
</dbReference>
<dbReference type="InterPro" id="IPR013783">
    <property type="entry name" value="Ig-like_fold"/>
</dbReference>
<dbReference type="OrthoDB" id="10439275at2759"/>
<accession>A4RWW5</accession>
<dbReference type="SUPFAM" id="SSF81296">
    <property type="entry name" value="E set domains"/>
    <property type="match status" value="2"/>
</dbReference>
<dbReference type="HOGENOM" id="CLU_042886_0_0_1"/>
<dbReference type="GeneID" id="5002061"/>
<dbReference type="AlphaFoldDB" id="A4RWW5"/>
<dbReference type="Gramene" id="ABO96187">
    <property type="protein sequence ID" value="ABO96187"/>
    <property type="gene ID" value="OSTLU_15263"/>
</dbReference>
<evidence type="ECO:0000313" key="3">
    <source>
        <dbReference type="Proteomes" id="UP000001568"/>
    </source>
</evidence>
<dbReference type="Gene3D" id="2.60.40.10">
    <property type="entry name" value="Immunoglobulins"/>
    <property type="match status" value="2"/>
</dbReference>
<dbReference type="KEGG" id="olu:OSTLU_15263"/>
<dbReference type="EMBL" id="CP000585">
    <property type="protein sequence ID" value="ABO96187.1"/>
    <property type="molecule type" value="Genomic_DNA"/>
</dbReference>
<evidence type="ECO:0000313" key="2">
    <source>
        <dbReference type="EMBL" id="ABO96187.1"/>
    </source>
</evidence>
<sequence>MFTDDGAPYVRFGAISVAASASNAYTITVIAPAMAPATSKDVWVAAVPSMNSGKKSAGATLDVVDEFYGVVSASESGTLPTTYSWSADPYPTFSLSLLCVTQGVGETATSTSSACLHDNQLATGFVTVMMSYHGRDLPTSRPHDSDVVLKITATPTTSSVSPARGPSEGGAVVWVTGNNFHETVRAGDGAVPRCSFGVDKSGSSLGSFVSSALIACETPYVGTVSSSVQVIVAGSSLAAVASGPKYSFMGNTLVYQHSIAPHLGPTYGGTRVVFTLGNSVAATSMTSCRFGSIVVNGWTPLVTTDANADAGIVCVAPALKAGTYNLGLGTVRGAVGDSTTSPVTLGTMPYVVYAESA</sequence>
<dbReference type="InterPro" id="IPR014756">
    <property type="entry name" value="Ig_E-set"/>
</dbReference>
<dbReference type="InterPro" id="IPR002909">
    <property type="entry name" value="IPT_dom"/>
</dbReference>
<keyword evidence="3" id="KW-1185">Reference proteome</keyword>
<protein>
    <recommendedName>
        <fullName evidence="1">IPT/TIG domain-containing protein</fullName>
    </recommendedName>
</protein>
<feature type="domain" description="IPT/TIG" evidence="1">
    <location>
        <begin position="154"/>
        <end position="249"/>
    </location>
</feature>
<reference evidence="2 3" key="1">
    <citation type="journal article" date="2007" name="Proc. Natl. Acad. Sci. U.S.A.">
        <title>The tiny eukaryote Ostreococcus provides genomic insights into the paradox of plankton speciation.</title>
        <authorList>
            <person name="Palenik B."/>
            <person name="Grimwood J."/>
            <person name="Aerts A."/>
            <person name="Rouze P."/>
            <person name="Salamov A."/>
            <person name="Putnam N."/>
            <person name="Dupont C."/>
            <person name="Jorgensen R."/>
            <person name="Derelle E."/>
            <person name="Rombauts S."/>
            <person name="Zhou K."/>
            <person name="Otillar R."/>
            <person name="Merchant S.S."/>
            <person name="Podell S."/>
            <person name="Gaasterland T."/>
            <person name="Napoli C."/>
            <person name="Gendler K."/>
            <person name="Manuell A."/>
            <person name="Tai V."/>
            <person name="Vallon O."/>
            <person name="Piganeau G."/>
            <person name="Jancek S."/>
            <person name="Heijde M."/>
            <person name="Jabbari K."/>
            <person name="Bowler C."/>
            <person name="Lohr M."/>
            <person name="Robbens S."/>
            <person name="Werner G."/>
            <person name="Dubchak I."/>
            <person name="Pazour G.J."/>
            <person name="Ren Q."/>
            <person name="Paulsen I."/>
            <person name="Delwiche C."/>
            <person name="Schmutz J."/>
            <person name="Rokhsar D."/>
            <person name="Van de Peer Y."/>
            <person name="Moreau H."/>
            <person name="Grigoriev I.V."/>
        </authorList>
    </citation>
    <scope>NUCLEOTIDE SEQUENCE [LARGE SCALE GENOMIC DNA]</scope>
    <source>
        <strain evidence="2 3">CCE9901</strain>
    </source>
</reference>
<dbReference type="OMA" id="NTLVYQH"/>
<dbReference type="Pfam" id="PF01833">
    <property type="entry name" value="TIG"/>
    <property type="match status" value="1"/>
</dbReference>